<dbReference type="Pfam" id="PF00400">
    <property type="entry name" value="WD40"/>
    <property type="match status" value="4"/>
</dbReference>
<keyword evidence="2 6" id="KW-0853">WD repeat</keyword>
<evidence type="ECO:0000256" key="1">
    <source>
        <dbReference type="ARBA" id="ARBA00009616"/>
    </source>
</evidence>
<feature type="compositionally biased region" description="Low complexity" evidence="8">
    <location>
        <begin position="315"/>
        <end position="335"/>
    </location>
</feature>
<feature type="domain" description="Striatin N-terminal" evidence="9">
    <location>
        <begin position="19"/>
        <end position="139"/>
    </location>
</feature>
<dbReference type="PROSITE" id="PS00678">
    <property type="entry name" value="WD_REPEATS_1"/>
    <property type="match status" value="3"/>
</dbReference>
<feature type="repeat" description="WD" evidence="6">
    <location>
        <begin position="491"/>
        <end position="525"/>
    </location>
</feature>
<evidence type="ECO:0000313" key="11">
    <source>
        <dbReference type="Proteomes" id="UP001344447"/>
    </source>
</evidence>
<keyword evidence="5 7" id="KW-0175">Coiled coil</keyword>
<keyword evidence="4" id="KW-0112">Calmodulin-binding</keyword>
<dbReference type="InterPro" id="IPR019775">
    <property type="entry name" value="WD40_repeat_CS"/>
</dbReference>
<dbReference type="InterPro" id="IPR020472">
    <property type="entry name" value="WD40_PAC1"/>
</dbReference>
<proteinExistence type="inferred from homology"/>
<evidence type="ECO:0000256" key="5">
    <source>
        <dbReference type="ARBA" id="ARBA00023054"/>
    </source>
</evidence>
<dbReference type="InterPro" id="IPR036322">
    <property type="entry name" value="WD40_repeat_dom_sf"/>
</dbReference>
<reference evidence="10 11" key="1">
    <citation type="submission" date="2023-11" db="EMBL/GenBank/DDBJ databases">
        <title>Dfirmibasis_genome.</title>
        <authorList>
            <person name="Edelbroek B."/>
            <person name="Kjellin J."/>
            <person name="Jerlstrom-Hultqvist J."/>
            <person name="Soderbom F."/>
        </authorList>
    </citation>
    <scope>NUCLEOTIDE SEQUENCE [LARGE SCALE GENOMIC DNA]</scope>
    <source>
        <strain evidence="10 11">TNS-C-14</strain>
    </source>
</reference>
<feature type="region of interest" description="Disordered" evidence="8">
    <location>
        <begin position="315"/>
        <end position="344"/>
    </location>
</feature>
<dbReference type="PROSITE" id="PS50294">
    <property type="entry name" value="WD_REPEATS_REGION"/>
    <property type="match status" value="4"/>
</dbReference>
<dbReference type="EMBL" id="JAVFKY010000003">
    <property type="protein sequence ID" value="KAK5578797.1"/>
    <property type="molecule type" value="Genomic_DNA"/>
</dbReference>
<sequence length="818" mass="90467">MDNQNNNNNALVNGDNQFTMPKVIDYLQNEWLKFEVDRAHWVSEKAELTNRILKLESERKLFESHKFDLCRRVKMLEYALQQERLKNNSLLQQKVEEKVEDDEEDKIPKGREPPKKSKDNTTRLIIRKYLREMGYNDLIVSKSLQTDFENDSLKIDDDATDTINGTNDTTVKTILNLKDINNNINNNSNNNNNSNSNNKNQTTTTTITTTSPSTSNKTESTTTTTTTEATTNGNVFNNNTIIASPTTSTTSTSTSTSTLTLTSTSTSSTSQPQQLQSSLSELINNSTDLTQSLDSLSSSSGYEYDSLLDNLKQLDNSSVSSNGSGSNSINSSSDSLDTSKQSQEDLNNVTISKQQQQESDEQSFNSFNEDIFNKLTANSKGRMKIKGLGNLKNFKKEHMGEDGGLSLPDQNTEEKSTTTTTTAPSSTSTGSMRKKKSSSSSNSSGSSNSNTMNSELMGLGASDLNDITLDDGSKTGNDSAAPRVWKFKHSLKSHFDGVRSIQFHPSEPIMMSASEDSSIKIWNLNHLVPTKKSPSPEIEPLYTIRGHIGPVFASEWNQINGEFSNYQSFFSAGYDMIIRQWSLPSSDIDSYYQHGKILPYLEKEFIGGHQDGIWDLLSIPNTPNLLSSSSDGTVSLWNTANGEQLYSLQHSGGLSYIPTSITLPATENNRKLLTSYNDGSILLFDLETQQIISQLKQGGGSNSQINKIVSHPFMSLAITGSEDHKIEFFDLNSNAVVHSMIAHSNSISSLTIDPSGLYIASCAHDSSIRFWDISSKTCIQDLNSHRPKYDESIHCIKYHPNKGYFASGGADSVIRILN</sequence>
<feature type="region of interest" description="Disordered" evidence="8">
    <location>
        <begin position="396"/>
        <end position="457"/>
    </location>
</feature>
<dbReference type="InterPro" id="IPR013258">
    <property type="entry name" value="Striatin_N"/>
</dbReference>
<dbReference type="InterPro" id="IPR051488">
    <property type="entry name" value="WD_repeat_striatin"/>
</dbReference>
<feature type="compositionally biased region" description="Low complexity" evidence="8">
    <location>
        <begin position="244"/>
        <end position="278"/>
    </location>
</feature>
<dbReference type="PANTHER" id="PTHR15653">
    <property type="entry name" value="STRIATIN"/>
    <property type="match status" value="1"/>
</dbReference>
<evidence type="ECO:0000256" key="3">
    <source>
        <dbReference type="ARBA" id="ARBA00022737"/>
    </source>
</evidence>
<dbReference type="SMART" id="SM00320">
    <property type="entry name" value="WD40"/>
    <property type="match status" value="7"/>
</dbReference>
<comment type="caution">
    <text evidence="10">The sequence shown here is derived from an EMBL/GenBank/DDBJ whole genome shotgun (WGS) entry which is preliminary data.</text>
</comment>
<keyword evidence="3" id="KW-0677">Repeat</keyword>
<accession>A0AAN7YWM0</accession>
<dbReference type="InterPro" id="IPR001680">
    <property type="entry name" value="WD40_rpt"/>
</dbReference>
<dbReference type="PROSITE" id="PS50082">
    <property type="entry name" value="WD_REPEATS_2"/>
    <property type="match status" value="4"/>
</dbReference>
<evidence type="ECO:0000259" key="9">
    <source>
        <dbReference type="Pfam" id="PF08232"/>
    </source>
</evidence>
<feature type="region of interest" description="Disordered" evidence="8">
    <location>
        <begin position="96"/>
        <end position="120"/>
    </location>
</feature>
<evidence type="ECO:0000256" key="2">
    <source>
        <dbReference type="ARBA" id="ARBA00022574"/>
    </source>
</evidence>
<dbReference type="Pfam" id="PF08232">
    <property type="entry name" value="Striatin"/>
    <property type="match status" value="1"/>
</dbReference>
<feature type="repeat" description="WD" evidence="6">
    <location>
        <begin position="786"/>
        <end position="818"/>
    </location>
</feature>
<dbReference type="InterPro" id="IPR015943">
    <property type="entry name" value="WD40/YVTN_repeat-like_dom_sf"/>
</dbReference>
<feature type="coiled-coil region" evidence="7">
    <location>
        <begin position="38"/>
        <end position="65"/>
    </location>
</feature>
<dbReference type="SUPFAM" id="SSF50978">
    <property type="entry name" value="WD40 repeat-like"/>
    <property type="match status" value="1"/>
</dbReference>
<dbReference type="Gene3D" id="1.20.5.300">
    <property type="match status" value="1"/>
</dbReference>
<evidence type="ECO:0000313" key="10">
    <source>
        <dbReference type="EMBL" id="KAK5578797.1"/>
    </source>
</evidence>
<feature type="compositionally biased region" description="Low complexity" evidence="8">
    <location>
        <begin position="185"/>
        <end position="232"/>
    </location>
</feature>
<dbReference type="AlphaFoldDB" id="A0AAN7YWM0"/>
<evidence type="ECO:0000256" key="6">
    <source>
        <dbReference type="PROSITE-ProRule" id="PRU00221"/>
    </source>
</evidence>
<gene>
    <name evidence="10" type="ORF">RB653_008470</name>
</gene>
<feature type="region of interest" description="Disordered" evidence="8">
    <location>
        <begin position="185"/>
        <end position="278"/>
    </location>
</feature>
<evidence type="ECO:0000256" key="8">
    <source>
        <dbReference type="SAM" id="MobiDB-lite"/>
    </source>
</evidence>
<feature type="compositionally biased region" description="Low complexity" evidence="8">
    <location>
        <begin position="417"/>
        <end position="431"/>
    </location>
</feature>
<evidence type="ECO:0000256" key="7">
    <source>
        <dbReference type="SAM" id="Coils"/>
    </source>
</evidence>
<protein>
    <recommendedName>
        <fullName evidence="9">Striatin N-terminal domain-containing protein</fullName>
    </recommendedName>
</protein>
<feature type="compositionally biased region" description="Basic and acidic residues" evidence="8">
    <location>
        <begin position="106"/>
        <end position="120"/>
    </location>
</feature>
<evidence type="ECO:0000256" key="4">
    <source>
        <dbReference type="ARBA" id="ARBA00022860"/>
    </source>
</evidence>
<dbReference type="Gene3D" id="2.130.10.10">
    <property type="entry name" value="YVTN repeat-like/Quinoprotein amine dehydrogenase"/>
    <property type="match status" value="3"/>
</dbReference>
<dbReference type="Proteomes" id="UP001344447">
    <property type="component" value="Unassembled WGS sequence"/>
</dbReference>
<dbReference type="CDD" id="cd00200">
    <property type="entry name" value="WD40"/>
    <property type="match status" value="1"/>
</dbReference>
<comment type="similarity">
    <text evidence="1">Belongs to the WD repeat striatin family.</text>
</comment>
<keyword evidence="11" id="KW-1185">Reference proteome</keyword>
<feature type="repeat" description="WD" evidence="6">
    <location>
        <begin position="606"/>
        <end position="647"/>
    </location>
</feature>
<feature type="compositionally biased region" description="Low complexity" evidence="8">
    <location>
        <begin position="438"/>
        <end position="454"/>
    </location>
</feature>
<dbReference type="PRINTS" id="PR00320">
    <property type="entry name" value="GPROTEINBRPT"/>
</dbReference>
<dbReference type="PANTHER" id="PTHR15653:SF0">
    <property type="entry name" value="CONNECTOR OF KINASE TO AP-1, ISOFORM E"/>
    <property type="match status" value="1"/>
</dbReference>
<dbReference type="GO" id="GO:0005516">
    <property type="term" value="F:calmodulin binding"/>
    <property type="evidence" value="ECO:0007669"/>
    <property type="project" value="UniProtKB-KW"/>
</dbReference>
<feature type="compositionally biased region" description="Polar residues" evidence="8">
    <location>
        <begin position="233"/>
        <end position="243"/>
    </location>
</feature>
<organism evidence="10 11">
    <name type="scientific">Dictyostelium firmibasis</name>
    <dbReference type="NCBI Taxonomy" id="79012"/>
    <lineage>
        <taxon>Eukaryota</taxon>
        <taxon>Amoebozoa</taxon>
        <taxon>Evosea</taxon>
        <taxon>Eumycetozoa</taxon>
        <taxon>Dictyostelia</taxon>
        <taxon>Dictyosteliales</taxon>
        <taxon>Dictyosteliaceae</taxon>
        <taxon>Dictyostelium</taxon>
    </lineage>
</organism>
<name>A0AAN7YWM0_9MYCE</name>
<feature type="repeat" description="WD" evidence="6">
    <location>
        <begin position="740"/>
        <end position="781"/>
    </location>
</feature>